<accession>A0ABR2QHF5</accession>
<evidence type="ECO:0000313" key="7">
    <source>
        <dbReference type="EMBL" id="KAK9000122.1"/>
    </source>
</evidence>
<dbReference type="PROSITE" id="PS50066">
    <property type="entry name" value="MADS_BOX_2"/>
    <property type="match status" value="1"/>
</dbReference>
<evidence type="ECO:0000256" key="3">
    <source>
        <dbReference type="ARBA" id="ARBA00023125"/>
    </source>
</evidence>
<evidence type="ECO:0000256" key="4">
    <source>
        <dbReference type="ARBA" id="ARBA00023163"/>
    </source>
</evidence>
<comment type="caution">
    <text evidence="7">The sequence shown here is derived from an EMBL/GenBank/DDBJ whole genome shotgun (WGS) entry which is preliminary data.</text>
</comment>
<feature type="domain" description="MADS-box" evidence="6">
    <location>
        <begin position="49"/>
        <end position="109"/>
    </location>
</feature>
<keyword evidence="8" id="KW-1185">Reference proteome</keyword>
<keyword evidence="4" id="KW-0804">Transcription</keyword>
<dbReference type="InterPro" id="IPR050142">
    <property type="entry name" value="MADS-box/MEF2_TF"/>
</dbReference>
<evidence type="ECO:0000256" key="5">
    <source>
        <dbReference type="ARBA" id="ARBA00023242"/>
    </source>
</evidence>
<organism evidence="7 8">
    <name type="scientific">Hibiscus sabdariffa</name>
    <name type="common">roselle</name>
    <dbReference type="NCBI Taxonomy" id="183260"/>
    <lineage>
        <taxon>Eukaryota</taxon>
        <taxon>Viridiplantae</taxon>
        <taxon>Streptophyta</taxon>
        <taxon>Embryophyta</taxon>
        <taxon>Tracheophyta</taxon>
        <taxon>Spermatophyta</taxon>
        <taxon>Magnoliopsida</taxon>
        <taxon>eudicotyledons</taxon>
        <taxon>Gunneridae</taxon>
        <taxon>Pentapetalae</taxon>
        <taxon>rosids</taxon>
        <taxon>malvids</taxon>
        <taxon>Malvales</taxon>
        <taxon>Malvaceae</taxon>
        <taxon>Malvoideae</taxon>
        <taxon>Hibiscus</taxon>
    </lineage>
</organism>
<dbReference type="InterPro" id="IPR036879">
    <property type="entry name" value="TF_MADSbox_sf"/>
</dbReference>
<evidence type="ECO:0000259" key="6">
    <source>
        <dbReference type="PROSITE" id="PS50066"/>
    </source>
</evidence>
<dbReference type="InterPro" id="IPR002100">
    <property type="entry name" value="TF_MADSbox"/>
</dbReference>
<sequence>METPRAWLEELWAIGFLHRLPHPVFLVGPVPSIHRNLSLAPSPPPPPLMGRVKLKIKRLESYSNRQITYSKRRTGILKKAKELSILCDIHIILLMFSPTGKPTLFHGARSNIEEVIAKKLESLEALKKTFMKLDHDLNIQEFLGATSRSVEEMTNEVSRFRAQLGEVHKRLSYWSNPDKIDSIAHLRHMEDSLRESIERVRIHKETFGQHHLMSLECNKQFQNRIPLPVMISGVEEAQPAMWLPSNENQHMLMHNRPNFPSHQDAECSTDCSLAGYSGLFGSSKQTEISGSGQVDNVVQECNGQNELGNDTCLNLEAGEQYFFQQYSASNFQDDDKLKTYMEVNLQGNPMVNQVISNFEISRPMYNNGHQAWVSSSGPGGIALFDGNSYQVRVSLFCSILHSRIYAHENFIFYACSSAHLLHDSGVSVGYGSLHPANVMIYS</sequence>
<keyword evidence="5" id="KW-0539">Nucleus</keyword>
<evidence type="ECO:0000256" key="2">
    <source>
        <dbReference type="ARBA" id="ARBA00023015"/>
    </source>
</evidence>
<evidence type="ECO:0000313" key="8">
    <source>
        <dbReference type="Proteomes" id="UP001396334"/>
    </source>
</evidence>
<dbReference type="PRINTS" id="PR00404">
    <property type="entry name" value="MADSDOMAIN"/>
</dbReference>
<gene>
    <name evidence="7" type="ORF">V6N11_082254</name>
</gene>
<comment type="subcellular location">
    <subcellularLocation>
        <location evidence="1">Nucleus</location>
    </subcellularLocation>
</comment>
<keyword evidence="3" id="KW-0238">DNA-binding</keyword>
<dbReference type="SUPFAM" id="SSF55455">
    <property type="entry name" value="SRF-like"/>
    <property type="match status" value="1"/>
</dbReference>
<proteinExistence type="predicted"/>
<dbReference type="Pfam" id="PF00319">
    <property type="entry name" value="SRF-TF"/>
    <property type="match status" value="1"/>
</dbReference>
<reference evidence="7 8" key="1">
    <citation type="journal article" date="2024" name="G3 (Bethesda)">
        <title>Genome assembly of Hibiscus sabdariffa L. provides insights into metabolisms of medicinal natural products.</title>
        <authorList>
            <person name="Kim T."/>
        </authorList>
    </citation>
    <scope>NUCLEOTIDE SEQUENCE [LARGE SCALE GENOMIC DNA]</scope>
    <source>
        <strain evidence="7">TK-2024</strain>
        <tissue evidence="7">Old leaves</tissue>
    </source>
</reference>
<dbReference type="EMBL" id="JBBPBN010000038">
    <property type="protein sequence ID" value="KAK9000122.1"/>
    <property type="molecule type" value="Genomic_DNA"/>
</dbReference>
<dbReference type="PANTHER" id="PTHR48019">
    <property type="entry name" value="SERUM RESPONSE FACTOR HOMOLOG"/>
    <property type="match status" value="1"/>
</dbReference>
<dbReference type="SMART" id="SM00432">
    <property type="entry name" value="MADS"/>
    <property type="match status" value="1"/>
</dbReference>
<name>A0ABR2QHF5_9ROSI</name>
<protein>
    <recommendedName>
        <fullName evidence="6">MADS-box domain-containing protein</fullName>
    </recommendedName>
</protein>
<evidence type="ECO:0000256" key="1">
    <source>
        <dbReference type="ARBA" id="ARBA00004123"/>
    </source>
</evidence>
<dbReference type="Proteomes" id="UP001396334">
    <property type="component" value="Unassembled WGS sequence"/>
</dbReference>
<dbReference type="Gene3D" id="3.40.1810.10">
    <property type="entry name" value="Transcription factor, MADS-box"/>
    <property type="match status" value="1"/>
</dbReference>
<keyword evidence="2" id="KW-0805">Transcription regulation</keyword>